<keyword evidence="3 6" id="KW-0418">Kinase</keyword>
<organism evidence="6">
    <name type="scientific">Lepeophtheirus salmonis</name>
    <name type="common">Salmon louse</name>
    <name type="synonym">Caligus salmonis</name>
    <dbReference type="NCBI Taxonomy" id="72036"/>
    <lineage>
        <taxon>Eukaryota</taxon>
        <taxon>Metazoa</taxon>
        <taxon>Ecdysozoa</taxon>
        <taxon>Arthropoda</taxon>
        <taxon>Crustacea</taxon>
        <taxon>Multicrustacea</taxon>
        <taxon>Hexanauplia</taxon>
        <taxon>Copepoda</taxon>
        <taxon>Siphonostomatoida</taxon>
        <taxon>Caligidae</taxon>
        <taxon>Lepeophtheirus</taxon>
    </lineage>
</organism>
<name>A0A0K2UMH0_LEPSM</name>
<keyword evidence="1" id="KW-0808">Transferase</keyword>
<evidence type="ECO:0000256" key="2">
    <source>
        <dbReference type="ARBA" id="ARBA00022741"/>
    </source>
</evidence>
<dbReference type="SMART" id="SM00220">
    <property type="entry name" value="S_TKc"/>
    <property type="match status" value="1"/>
</dbReference>
<evidence type="ECO:0000256" key="3">
    <source>
        <dbReference type="ARBA" id="ARBA00022777"/>
    </source>
</evidence>
<dbReference type="PROSITE" id="PS50011">
    <property type="entry name" value="PROTEIN_KINASE_DOM"/>
    <property type="match status" value="1"/>
</dbReference>
<dbReference type="EMBL" id="HACA01022112">
    <property type="protein sequence ID" value="CDW39473.1"/>
    <property type="molecule type" value="Transcribed_RNA"/>
</dbReference>
<reference evidence="6" key="1">
    <citation type="submission" date="2014-05" db="EMBL/GenBank/DDBJ databases">
        <authorList>
            <person name="Chronopoulou M."/>
        </authorList>
    </citation>
    <scope>NUCLEOTIDE SEQUENCE</scope>
    <source>
        <tissue evidence="6">Whole organism</tissue>
    </source>
</reference>
<keyword evidence="2" id="KW-0547">Nucleotide-binding</keyword>
<evidence type="ECO:0000313" key="6">
    <source>
        <dbReference type="EMBL" id="CDW39473.1"/>
    </source>
</evidence>
<dbReference type="PROSITE" id="PS00108">
    <property type="entry name" value="PROTEIN_KINASE_ST"/>
    <property type="match status" value="1"/>
</dbReference>
<dbReference type="GO" id="GO:0005524">
    <property type="term" value="F:ATP binding"/>
    <property type="evidence" value="ECO:0007669"/>
    <property type="project" value="UniProtKB-KW"/>
</dbReference>
<evidence type="ECO:0000259" key="5">
    <source>
        <dbReference type="PROSITE" id="PS50011"/>
    </source>
</evidence>
<dbReference type="Gene3D" id="1.10.510.10">
    <property type="entry name" value="Transferase(Phosphotransferase) domain 1"/>
    <property type="match status" value="1"/>
</dbReference>
<dbReference type="InterPro" id="IPR008271">
    <property type="entry name" value="Ser/Thr_kinase_AS"/>
</dbReference>
<dbReference type="GO" id="GO:0004674">
    <property type="term" value="F:protein serine/threonine kinase activity"/>
    <property type="evidence" value="ECO:0007669"/>
    <property type="project" value="TreeGrafter"/>
</dbReference>
<dbReference type="PANTHER" id="PTHR44329:SF288">
    <property type="entry name" value="MITOGEN-ACTIVATED PROTEIN KINASE KINASE KINASE 20"/>
    <property type="match status" value="1"/>
</dbReference>
<evidence type="ECO:0000256" key="4">
    <source>
        <dbReference type="ARBA" id="ARBA00022840"/>
    </source>
</evidence>
<dbReference type="InterPro" id="IPR051681">
    <property type="entry name" value="Ser/Thr_Kinases-Pseudokinases"/>
</dbReference>
<keyword evidence="4" id="KW-0067">ATP-binding</keyword>
<dbReference type="SUPFAM" id="SSF56112">
    <property type="entry name" value="Protein kinase-like (PK-like)"/>
    <property type="match status" value="1"/>
</dbReference>
<proteinExistence type="predicted"/>
<dbReference type="PANTHER" id="PTHR44329">
    <property type="entry name" value="SERINE/THREONINE-PROTEIN KINASE TNNI3K-RELATED"/>
    <property type="match status" value="1"/>
</dbReference>
<dbReference type="Pfam" id="PF00069">
    <property type="entry name" value="Pkinase"/>
    <property type="match status" value="1"/>
</dbReference>
<dbReference type="AlphaFoldDB" id="A0A0K2UMH0"/>
<feature type="domain" description="Protein kinase" evidence="5">
    <location>
        <begin position="1"/>
        <end position="183"/>
    </location>
</feature>
<dbReference type="InterPro" id="IPR000719">
    <property type="entry name" value="Prot_kinase_dom"/>
</dbReference>
<dbReference type="OrthoDB" id="4062651at2759"/>
<accession>A0A0K2UMH0</accession>
<protein>
    <submittedName>
        <fullName evidence="6">Serine/threonineprotein kinase moslike [Hydra vulgaris]</fullName>
    </submittedName>
</protein>
<sequence>MEYVGKTNLQQLINENKQILNESFIHRCLKDLSDALSHCHYKGMWHLDVKPSNVFVTSRGVCKLGDFGCSRLAGVSQDADFLVGTPGYQAPEMLQYQYASDKCDVYSFGVLCWQVIRKEIPYDGVHPHTIVYKVVSENFRPPDSTSLPSYFKPYQQIYRKSWDQNPKRRPDMKDIFLEIQSITVSRKISSSIKIRI</sequence>
<dbReference type="InterPro" id="IPR011009">
    <property type="entry name" value="Kinase-like_dom_sf"/>
</dbReference>
<evidence type="ECO:0000256" key="1">
    <source>
        <dbReference type="ARBA" id="ARBA00022679"/>
    </source>
</evidence>